<comment type="subcellular location">
    <subcellularLocation>
        <location evidence="1 9">Bacterial flagellum basal body</location>
    </subcellularLocation>
    <subcellularLocation>
        <location evidence="2">Cell membrane</location>
        <topology evidence="2">Multi-pass membrane protein</topology>
    </subcellularLocation>
</comment>
<evidence type="ECO:0000256" key="6">
    <source>
        <dbReference type="ARBA" id="ARBA00022989"/>
    </source>
</evidence>
<evidence type="ECO:0000313" key="14">
    <source>
        <dbReference type="EMBL" id="QOY89262.1"/>
    </source>
</evidence>
<dbReference type="KEGG" id="pfer:IRI77_04715"/>
<evidence type="ECO:0000256" key="5">
    <source>
        <dbReference type="ARBA" id="ARBA00022692"/>
    </source>
</evidence>
<keyword evidence="14" id="KW-0282">Flagellum</keyword>
<keyword evidence="14" id="KW-0966">Cell projection</keyword>
<evidence type="ECO:0000256" key="8">
    <source>
        <dbReference type="ARBA" id="ARBA00023143"/>
    </source>
</evidence>
<dbReference type="InterPro" id="IPR000067">
    <property type="entry name" value="FlgMring_FliF"/>
</dbReference>
<dbReference type="PIRSF" id="PIRSF004862">
    <property type="entry name" value="FliF"/>
    <property type="match status" value="1"/>
</dbReference>
<gene>
    <name evidence="14" type="primary">fliF</name>
    <name evidence="14" type="ORF">IRI77_04715</name>
</gene>
<dbReference type="Proteomes" id="UP000593892">
    <property type="component" value="Chromosome"/>
</dbReference>
<evidence type="ECO:0000313" key="15">
    <source>
        <dbReference type="Proteomes" id="UP000593892"/>
    </source>
</evidence>
<evidence type="ECO:0000256" key="7">
    <source>
        <dbReference type="ARBA" id="ARBA00023136"/>
    </source>
</evidence>
<keyword evidence="6 11" id="KW-1133">Transmembrane helix</keyword>
<dbReference type="PANTHER" id="PTHR30046">
    <property type="entry name" value="FLAGELLAR M-RING PROTEIN"/>
    <property type="match status" value="1"/>
</dbReference>
<feature type="region of interest" description="Disordered" evidence="10">
    <location>
        <begin position="299"/>
        <end position="327"/>
    </location>
</feature>
<keyword evidence="7 11" id="KW-0472">Membrane</keyword>
<evidence type="ECO:0000256" key="11">
    <source>
        <dbReference type="SAM" id="Phobius"/>
    </source>
</evidence>
<keyword evidence="5 11" id="KW-0812">Transmembrane</keyword>
<dbReference type="AlphaFoldDB" id="A0A7S7NT23"/>
<dbReference type="GO" id="GO:0005886">
    <property type="term" value="C:plasma membrane"/>
    <property type="evidence" value="ECO:0007669"/>
    <property type="project" value="UniProtKB-SubCell"/>
</dbReference>
<keyword evidence="15" id="KW-1185">Reference proteome</keyword>
<name>A0A7S7NT23_PALFE</name>
<evidence type="ECO:0000256" key="1">
    <source>
        <dbReference type="ARBA" id="ARBA00004117"/>
    </source>
</evidence>
<reference evidence="14 15" key="1">
    <citation type="submission" date="2020-10" db="EMBL/GenBank/DDBJ databases">
        <title>Complete genome sequence of Paludibaculum fermentans P105T, a facultatively anaerobic acidobacterium capable of dissimilatory Fe(III) reduction.</title>
        <authorList>
            <person name="Dedysh S.N."/>
            <person name="Beletsky A.V."/>
            <person name="Kulichevskaya I.S."/>
            <person name="Mardanov A.V."/>
            <person name="Ravin N.V."/>
        </authorList>
    </citation>
    <scope>NUCLEOTIDE SEQUENCE [LARGE SCALE GENOMIC DNA]</scope>
    <source>
        <strain evidence="14 15">P105</strain>
    </source>
</reference>
<keyword evidence="8 9" id="KW-0975">Bacterial flagellum</keyword>
<accession>A0A7S7NT23</accession>
<comment type="function">
    <text evidence="9">The M ring may be actively involved in energy transduction.</text>
</comment>
<dbReference type="InterPro" id="IPR013556">
    <property type="entry name" value="Flag_M-ring_C"/>
</dbReference>
<feature type="domain" description="Flagellar M-ring N-terminal" evidence="12">
    <location>
        <begin position="39"/>
        <end position="211"/>
    </location>
</feature>
<dbReference type="InterPro" id="IPR043427">
    <property type="entry name" value="YscJ/FliF"/>
</dbReference>
<sequence length="568" mass="61337">MGQFKQILAGLTLRQRLVILVATAAVVAGIVFGIHWNKERDLRPLFTEVSAEDSGALVERLKAANVAYKVADNGTILVPSARVAELRIEMAAAGLPRTGRLGFELFDKTNLGTTDFAEHVNFRRALEGELERSVISLAEVDRARVHVTFAKESVFADTRQPAKASVMLRLRPGAKLSAANVVAIQHLTSSAVEGLAPESVSVLDMSGNLLSKPHRDADSDTGNSSAMLEFRQGLERDYLAKIRSTLDPLLGSEKYRAGISLECDFTSGEQSEEVFDPNRSVMLTSQKTEDASGLAATAGVPGAASNLPRPVPRAGSSGGGVSRKTENVSYQTSRTIKHLKLPLGTVKRLSVSILLDQALRWEGTGPKARRVLEPLSPDTLKIVKDVVAGTVGFQAERGDALLVETLPFEATLALPPPEAPPSRQAPAVGPSGYSMPAWMKPLLDKAPLPVWLGAAFALLVVLGVVIFIVMRGLIRRRRPTVHAVEAGAPQLQGSPPKDEKNFEEQAMAVMAGNQSEQDRVDREALLSLQMPPQTKKAEVLKKVIMEESKRDPAATAQLIRTWLSEQRS</sequence>
<dbReference type="EMBL" id="CP063849">
    <property type="protein sequence ID" value="QOY89262.1"/>
    <property type="molecule type" value="Genomic_DNA"/>
</dbReference>
<feature type="domain" description="Flagellar M-ring C-terminal" evidence="13">
    <location>
        <begin position="246"/>
        <end position="408"/>
    </location>
</feature>
<dbReference type="PRINTS" id="PR01009">
    <property type="entry name" value="FLGMRINGFLIF"/>
</dbReference>
<evidence type="ECO:0000256" key="4">
    <source>
        <dbReference type="ARBA" id="ARBA00022475"/>
    </source>
</evidence>
<dbReference type="GO" id="GO:0003774">
    <property type="term" value="F:cytoskeletal motor activity"/>
    <property type="evidence" value="ECO:0007669"/>
    <property type="project" value="InterPro"/>
</dbReference>
<protein>
    <recommendedName>
        <fullName evidence="9">Flagellar M-ring protein</fullName>
    </recommendedName>
</protein>
<evidence type="ECO:0000256" key="3">
    <source>
        <dbReference type="ARBA" id="ARBA00007971"/>
    </source>
</evidence>
<evidence type="ECO:0000256" key="2">
    <source>
        <dbReference type="ARBA" id="ARBA00004651"/>
    </source>
</evidence>
<feature type="transmembrane region" description="Helical" evidence="11">
    <location>
        <begin position="448"/>
        <end position="469"/>
    </location>
</feature>
<dbReference type="InterPro" id="IPR006182">
    <property type="entry name" value="FliF_N_dom"/>
</dbReference>
<proteinExistence type="inferred from homology"/>
<keyword evidence="14" id="KW-0969">Cilium</keyword>
<dbReference type="GO" id="GO:0071973">
    <property type="term" value="P:bacterial-type flagellum-dependent cell motility"/>
    <property type="evidence" value="ECO:0007669"/>
    <property type="project" value="InterPro"/>
</dbReference>
<evidence type="ECO:0000259" key="13">
    <source>
        <dbReference type="Pfam" id="PF08345"/>
    </source>
</evidence>
<keyword evidence="4" id="KW-1003">Cell membrane</keyword>
<dbReference type="NCBIfam" id="TIGR00206">
    <property type="entry name" value="fliF"/>
    <property type="match status" value="1"/>
</dbReference>
<dbReference type="InterPro" id="IPR045851">
    <property type="entry name" value="AMP-bd_C_sf"/>
</dbReference>
<dbReference type="Pfam" id="PF01514">
    <property type="entry name" value="YscJ_FliF"/>
    <property type="match status" value="1"/>
</dbReference>
<dbReference type="Pfam" id="PF08345">
    <property type="entry name" value="YscJ_FliF_C"/>
    <property type="match status" value="1"/>
</dbReference>
<dbReference type="GO" id="GO:0009431">
    <property type="term" value="C:bacterial-type flagellum basal body, MS ring"/>
    <property type="evidence" value="ECO:0007669"/>
    <property type="project" value="InterPro"/>
</dbReference>
<dbReference type="PANTHER" id="PTHR30046:SF0">
    <property type="entry name" value="FLAGELLAR M-RING PROTEIN"/>
    <property type="match status" value="1"/>
</dbReference>
<organism evidence="14 15">
    <name type="scientific">Paludibaculum fermentans</name>
    <dbReference type="NCBI Taxonomy" id="1473598"/>
    <lineage>
        <taxon>Bacteria</taxon>
        <taxon>Pseudomonadati</taxon>
        <taxon>Acidobacteriota</taxon>
        <taxon>Terriglobia</taxon>
        <taxon>Bryobacterales</taxon>
        <taxon>Bryobacteraceae</taxon>
        <taxon>Paludibaculum</taxon>
    </lineage>
</organism>
<comment type="similarity">
    <text evidence="3 9">Belongs to the FliF family.</text>
</comment>
<evidence type="ECO:0000256" key="10">
    <source>
        <dbReference type="SAM" id="MobiDB-lite"/>
    </source>
</evidence>
<evidence type="ECO:0000256" key="9">
    <source>
        <dbReference type="PIRNR" id="PIRNR004862"/>
    </source>
</evidence>
<evidence type="ECO:0000259" key="12">
    <source>
        <dbReference type="Pfam" id="PF01514"/>
    </source>
</evidence>
<dbReference type="Gene3D" id="3.30.300.30">
    <property type="match status" value="1"/>
</dbReference>
<feature type="transmembrane region" description="Helical" evidence="11">
    <location>
        <begin position="17"/>
        <end position="36"/>
    </location>
</feature>
<dbReference type="RefSeq" id="WP_194450924.1">
    <property type="nucleotide sequence ID" value="NZ_CP063849.1"/>
</dbReference>